<dbReference type="GO" id="GO:0005737">
    <property type="term" value="C:cytoplasm"/>
    <property type="evidence" value="ECO:0007669"/>
    <property type="project" value="TreeGrafter"/>
</dbReference>
<evidence type="ECO:0000313" key="3">
    <source>
        <dbReference type="EMBL" id="KAF7439184.1"/>
    </source>
</evidence>
<evidence type="ECO:0000256" key="1">
    <source>
        <dbReference type="ARBA" id="ARBA00009571"/>
    </source>
</evidence>
<organism evidence="3 4">
    <name type="scientific">Vespula pensylvanica</name>
    <name type="common">Western yellow jacket</name>
    <name type="synonym">Wasp</name>
    <dbReference type="NCBI Taxonomy" id="30213"/>
    <lineage>
        <taxon>Eukaryota</taxon>
        <taxon>Metazoa</taxon>
        <taxon>Ecdysozoa</taxon>
        <taxon>Arthropoda</taxon>
        <taxon>Hexapoda</taxon>
        <taxon>Insecta</taxon>
        <taxon>Pterygota</taxon>
        <taxon>Neoptera</taxon>
        <taxon>Endopterygota</taxon>
        <taxon>Hymenoptera</taxon>
        <taxon>Apocrita</taxon>
        <taxon>Aculeata</taxon>
        <taxon>Vespoidea</taxon>
        <taxon>Vespidae</taxon>
        <taxon>Vespinae</taxon>
        <taxon>Vespula</taxon>
    </lineage>
</organism>
<evidence type="ECO:0000313" key="4">
    <source>
        <dbReference type="Proteomes" id="UP000600918"/>
    </source>
</evidence>
<dbReference type="InterPro" id="IPR023231">
    <property type="entry name" value="GSKIP_dom_sf"/>
</dbReference>
<dbReference type="Gene3D" id="3.30.2280.10">
    <property type="entry name" value="Hypothetical protein (hspc210)"/>
    <property type="match status" value="1"/>
</dbReference>
<evidence type="ECO:0000259" key="2">
    <source>
        <dbReference type="Pfam" id="PF05303"/>
    </source>
</evidence>
<dbReference type="GO" id="GO:0060828">
    <property type="term" value="P:regulation of canonical Wnt signaling pathway"/>
    <property type="evidence" value="ECO:0007669"/>
    <property type="project" value="InterPro"/>
</dbReference>
<dbReference type="InterPro" id="IPR037395">
    <property type="entry name" value="GSKIP"/>
</dbReference>
<dbReference type="GO" id="GO:0051018">
    <property type="term" value="F:protein kinase A binding"/>
    <property type="evidence" value="ECO:0007669"/>
    <property type="project" value="TreeGrafter"/>
</dbReference>
<reference evidence="3" key="1">
    <citation type="journal article" date="2020" name="G3 (Bethesda)">
        <title>High-Quality Assemblies for Three Invasive Social Wasps from the &lt;i&gt;Vespula&lt;/i&gt; Genus.</title>
        <authorList>
            <person name="Harrop T.W.R."/>
            <person name="Guhlin J."/>
            <person name="McLaughlin G.M."/>
            <person name="Permina E."/>
            <person name="Stockwell P."/>
            <person name="Gilligan J."/>
            <person name="Le Lec M.F."/>
            <person name="Gruber M.A.M."/>
            <person name="Quinn O."/>
            <person name="Lovegrove M."/>
            <person name="Duncan E.J."/>
            <person name="Remnant E.J."/>
            <person name="Van Eeckhoven J."/>
            <person name="Graham B."/>
            <person name="Knapp R.A."/>
            <person name="Langford K.W."/>
            <person name="Kronenberg Z."/>
            <person name="Press M.O."/>
            <person name="Eacker S.M."/>
            <person name="Wilson-Rankin E.E."/>
            <person name="Purcell J."/>
            <person name="Lester P.J."/>
            <person name="Dearden P.K."/>
        </authorList>
    </citation>
    <scope>NUCLEOTIDE SEQUENCE</scope>
    <source>
        <strain evidence="3">Volc-1</strain>
    </source>
</reference>
<gene>
    <name evidence="3" type="ORF">H0235_001575</name>
</gene>
<feature type="domain" description="GSKIP" evidence="2">
    <location>
        <begin position="18"/>
        <end position="116"/>
    </location>
</feature>
<dbReference type="GO" id="GO:0019207">
    <property type="term" value="F:kinase regulator activity"/>
    <property type="evidence" value="ECO:0007669"/>
    <property type="project" value="TreeGrafter"/>
</dbReference>
<dbReference type="Pfam" id="PF05303">
    <property type="entry name" value="GSKIP_dom"/>
    <property type="match status" value="1"/>
</dbReference>
<dbReference type="SUPFAM" id="SSF103107">
    <property type="entry name" value="Hypothetical protein c14orf129, hspc210"/>
    <property type="match status" value="1"/>
</dbReference>
<dbReference type="Proteomes" id="UP000600918">
    <property type="component" value="Unassembled WGS sequence"/>
</dbReference>
<keyword evidence="4" id="KW-1185">Reference proteome</keyword>
<comment type="similarity">
    <text evidence="1">Belongs to the GSKIP family.</text>
</comment>
<dbReference type="InterPro" id="IPR007967">
    <property type="entry name" value="GSKIP_dom"/>
</dbReference>
<name>A0A834PGB0_VESPE</name>
<dbReference type="PANTHER" id="PTHR12490:SF4">
    <property type="entry name" value="GSK3B-INTERACTING PROTEIN"/>
    <property type="match status" value="1"/>
</dbReference>
<comment type="caution">
    <text evidence="3">The sequence shown here is derived from an EMBL/GenBank/DDBJ whole genome shotgun (WGS) entry which is preliminary data.</text>
</comment>
<dbReference type="AlphaFoldDB" id="A0A834PGB0"/>
<sequence>MTNMENNEDKILDEEQWKLEAQSVINDIKNHVNDVKLSDRLCSTNQVIYFNLTTLENLKYCIELSSAGFTIVGNKHDDTSNKGNQYFETPYSLLNSTSPQYRDSFGNLLLEKLKELSQE</sequence>
<dbReference type="EMBL" id="JACSDY010000001">
    <property type="protein sequence ID" value="KAF7439184.1"/>
    <property type="molecule type" value="Genomic_DNA"/>
</dbReference>
<dbReference type="PANTHER" id="PTHR12490">
    <property type="entry name" value="GSK3B-INTERACTING PROTEIN"/>
    <property type="match status" value="1"/>
</dbReference>
<accession>A0A834PGB0</accession>
<protein>
    <recommendedName>
        <fullName evidence="2">GSKIP domain-containing protein</fullName>
    </recommendedName>
</protein>
<proteinExistence type="inferred from homology"/>